<dbReference type="AlphaFoldDB" id="A0A4Z1P0D3"/>
<gene>
    <name evidence="2" type="ORF">E6O75_ATG01614</name>
</gene>
<dbReference type="Proteomes" id="UP000298493">
    <property type="component" value="Unassembled WGS sequence"/>
</dbReference>
<keyword evidence="1" id="KW-0472">Membrane</keyword>
<feature type="transmembrane region" description="Helical" evidence="1">
    <location>
        <begin position="21"/>
        <end position="40"/>
    </location>
</feature>
<proteinExistence type="predicted"/>
<evidence type="ECO:0000313" key="2">
    <source>
        <dbReference type="EMBL" id="TID13636.1"/>
    </source>
</evidence>
<accession>A0A4Z1P0D3</accession>
<reference evidence="2 3" key="1">
    <citation type="submission" date="2019-04" db="EMBL/GenBank/DDBJ databases">
        <title>High contiguity whole genome sequence and gene annotation resource for two Venturia nashicola isolates.</title>
        <authorList>
            <person name="Prokchorchik M."/>
            <person name="Won K."/>
            <person name="Lee Y."/>
            <person name="Choi E.D."/>
            <person name="Segonzac C."/>
            <person name="Sohn K.H."/>
        </authorList>
    </citation>
    <scope>NUCLEOTIDE SEQUENCE [LARGE SCALE GENOMIC DNA]</scope>
    <source>
        <strain evidence="2 3">PRI2</strain>
    </source>
</reference>
<sequence>MGLYMICIMITALAPNLPVQLIFRFFAGLFASPTLTIYGGRSSITFMRYTVSAGMVIADRSMHKIMGVHWTETMMGCLGAAALLEVWASDQEQKEVRSVVLITRLFNIVSAKKTWTLGMRLRINRIIKL</sequence>
<organism evidence="2 3">
    <name type="scientific">Venturia nashicola</name>
    <dbReference type="NCBI Taxonomy" id="86259"/>
    <lineage>
        <taxon>Eukaryota</taxon>
        <taxon>Fungi</taxon>
        <taxon>Dikarya</taxon>
        <taxon>Ascomycota</taxon>
        <taxon>Pezizomycotina</taxon>
        <taxon>Dothideomycetes</taxon>
        <taxon>Pleosporomycetidae</taxon>
        <taxon>Venturiales</taxon>
        <taxon>Venturiaceae</taxon>
        <taxon>Venturia</taxon>
    </lineage>
</organism>
<dbReference type="EMBL" id="SNSC02000025">
    <property type="protein sequence ID" value="TID13636.1"/>
    <property type="molecule type" value="Genomic_DNA"/>
</dbReference>
<evidence type="ECO:0000313" key="3">
    <source>
        <dbReference type="Proteomes" id="UP000298493"/>
    </source>
</evidence>
<keyword evidence="3" id="KW-1185">Reference proteome</keyword>
<name>A0A4Z1P0D3_9PEZI</name>
<comment type="caution">
    <text evidence="2">The sequence shown here is derived from an EMBL/GenBank/DDBJ whole genome shotgun (WGS) entry which is preliminary data.</text>
</comment>
<evidence type="ECO:0000256" key="1">
    <source>
        <dbReference type="SAM" id="Phobius"/>
    </source>
</evidence>
<keyword evidence="1" id="KW-1133">Transmembrane helix</keyword>
<keyword evidence="1" id="KW-0812">Transmembrane</keyword>
<protein>
    <submittedName>
        <fullName evidence="2">Uncharacterized protein</fullName>
    </submittedName>
</protein>